<feature type="chain" id="PRO_5001964704" evidence="1">
    <location>
        <begin position="25"/>
        <end position="108"/>
    </location>
</feature>
<sequence length="108" mass="11448">MHRRIAALAPLVYLLAVAPAPAAAAPSPGAPSNLGLCSPYLASLPAVTDPVTGESLGGNTRSGVNLLIKRYGMLQPDRLENPGQLYRIRAHEHPTASAEDECLQRREP</sequence>
<evidence type="ECO:0000256" key="1">
    <source>
        <dbReference type="SAM" id="SignalP"/>
    </source>
</evidence>
<gene>
    <name evidence="2" type="ORF">N801_04380</name>
</gene>
<comment type="caution">
    <text evidence="2">The sequence shown here is derived from an EMBL/GenBank/DDBJ whole genome shotgun (WGS) entry which is preliminary data.</text>
</comment>
<evidence type="ECO:0000313" key="3">
    <source>
        <dbReference type="Proteomes" id="UP000030013"/>
    </source>
</evidence>
<dbReference type="Proteomes" id="UP000030013">
    <property type="component" value="Unassembled WGS sequence"/>
</dbReference>
<name>A0A0A0JYF0_9MICO</name>
<feature type="signal peptide" evidence="1">
    <location>
        <begin position="1"/>
        <end position="24"/>
    </location>
</feature>
<organism evidence="2 3">
    <name type="scientific">Knoellia aerolata DSM 18566</name>
    <dbReference type="NCBI Taxonomy" id="1385519"/>
    <lineage>
        <taxon>Bacteria</taxon>
        <taxon>Bacillati</taxon>
        <taxon>Actinomycetota</taxon>
        <taxon>Actinomycetes</taxon>
        <taxon>Micrococcales</taxon>
        <taxon>Intrasporangiaceae</taxon>
        <taxon>Knoellia</taxon>
    </lineage>
</organism>
<dbReference type="STRING" id="1385519.N801_04380"/>
<reference evidence="2 3" key="1">
    <citation type="submission" date="2013-08" db="EMBL/GenBank/DDBJ databases">
        <title>The genome sequence of Knoellia aerolata.</title>
        <authorList>
            <person name="Zhu W."/>
            <person name="Wang G."/>
        </authorList>
    </citation>
    <scope>NUCLEOTIDE SEQUENCE [LARGE SCALE GENOMIC DNA]</scope>
    <source>
        <strain evidence="2 3">DSM 18566</strain>
    </source>
</reference>
<keyword evidence="3" id="KW-1185">Reference proteome</keyword>
<evidence type="ECO:0000313" key="2">
    <source>
        <dbReference type="EMBL" id="KGN41769.1"/>
    </source>
</evidence>
<protein>
    <submittedName>
        <fullName evidence="2">Uncharacterized protein</fullName>
    </submittedName>
</protein>
<dbReference type="EMBL" id="AVPL01000012">
    <property type="protein sequence ID" value="KGN41769.1"/>
    <property type="molecule type" value="Genomic_DNA"/>
</dbReference>
<dbReference type="RefSeq" id="WP_035935236.1">
    <property type="nucleotide sequence ID" value="NZ_AVPL01000012.1"/>
</dbReference>
<keyword evidence="1" id="KW-0732">Signal</keyword>
<accession>A0A0A0JYF0</accession>
<proteinExistence type="predicted"/>
<dbReference type="AlphaFoldDB" id="A0A0A0JYF0"/>